<keyword evidence="10 11" id="KW-0472">Membrane</keyword>
<comment type="cofactor">
    <cofactor evidence="1 11">
        <name>Zn(2+)</name>
        <dbReference type="ChEBI" id="CHEBI:29105"/>
    </cofactor>
</comment>
<dbReference type="GO" id="GO:0016020">
    <property type="term" value="C:membrane"/>
    <property type="evidence" value="ECO:0007669"/>
    <property type="project" value="UniProtKB-SubCell"/>
</dbReference>
<dbReference type="Proteomes" id="UP000525329">
    <property type="component" value="Unassembled WGS sequence"/>
</dbReference>
<dbReference type="Pfam" id="PF02163">
    <property type="entry name" value="Peptidase_M50"/>
    <property type="match status" value="1"/>
</dbReference>
<gene>
    <name evidence="13" type="primary">rseP</name>
    <name evidence="13" type="ORF">H0A74_01245</name>
</gene>
<feature type="transmembrane region" description="Helical" evidence="11">
    <location>
        <begin position="6"/>
        <end position="28"/>
    </location>
</feature>
<dbReference type="NCBIfam" id="TIGR00054">
    <property type="entry name" value="RIP metalloprotease RseP"/>
    <property type="match status" value="1"/>
</dbReference>
<dbReference type="EC" id="3.4.24.-" evidence="11"/>
<evidence type="ECO:0000256" key="1">
    <source>
        <dbReference type="ARBA" id="ARBA00001947"/>
    </source>
</evidence>
<feature type="domain" description="PDZ" evidence="12">
    <location>
        <begin position="116"/>
        <end position="184"/>
    </location>
</feature>
<evidence type="ECO:0000313" key="13">
    <source>
        <dbReference type="EMBL" id="NYT52199.1"/>
    </source>
</evidence>
<evidence type="ECO:0000256" key="3">
    <source>
        <dbReference type="ARBA" id="ARBA00007931"/>
    </source>
</evidence>
<evidence type="ECO:0000256" key="7">
    <source>
        <dbReference type="ARBA" id="ARBA00022833"/>
    </source>
</evidence>
<reference evidence="13 14" key="1">
    <citation type="submission" date="2020-05" db="EMBL/GenBank/DDBJ databases">
        <title>Horizontal transmission and recombination maintain forever young bacterial symbiont genomes.</title>
        <authorList>
            <person name="Russell S.L."/>
            <person name="Pepper-Tunick E."/>
            <person name="Svedberg J."/>
            <person name="Byrne A."/>
            <person name="Ruelas Castillo J."/>
            <person name="Vollmers C."/>
            <person name="Beinart R.A."/>
            <person name="Corbett-Detig R."/>
        </authorList>
    </citation>
    <scope>NUCLEOTIDE SEQUENCE [LARGE SCALE GENOMIC DNA]</scope>
    <source>
        <strain evidence="13">Monterey_2004</strain>
    </source>
</reference>
<dbReference type="PANTHER" id="PTHR42837:SF2">
    <property type="entry name" value="MEMBRANE METALLOPROTEASE ARASP2, CHLOROPLASTIC-RELATED"/>
    <property type="match status" value="1"/>
</dbReference>
<comment type="similarity">
    <text evidence="3 11">Belongs to the peptidase M50B family.</text>
</comment>
<proteinExistence type="inferred from homology"/>
<feature type="transmembrane region" description="Helical" evidence="11">
    <location>
        <begin position="368"/>
        <end position="390"/>
    </location>
</feature>
<evidence type="ECO:0000256" key="8">
    <source>
        <dbReference type="ARBA" id="ARBA00022989"/>
    </source>
</evidence>
<evidence type="ECO:0000313" key="14">
    <source>
        <dbReference type="Proteomes" id="UP000525329"/>
    </source>
</evidence>
<keyword evidence="8 11" id="KW-1133">Transmembrane helix</keyword>
<dbReference type="GO" id="GO:0046872">
    <property type="term" value="F:metal ion binding"/>
    <property type="evidence" value="ECO:0007669"/>
    <property type="project" value="UniProtKB-KW"/>
</dbReference>
<dbReference type="GO" id="GO:0004222">
    <property type="term" value="F:metalloendopeptidase activity"/>
    <property type="evidence" value="ECO:0007669"/>
    <property type="project" value="InterPro"/>
</dbReference>
<keyword evidence="6 11" id="KW-0378">Hydrolase</keyword>
<dbReference type="SMART" id="SM00228">
    <property type="entry name" value="PDZ"/>
    <property type="match status" value="2"/>
</dbReference>
<evidence type="ECO:0000256" key="2">
    <source>
        <dbReference type="ARBA" id="ARBA00004141"/>
    </source>
</evidence>
<feature type="domain" description="PDZ" evidence="12">
    <location>
        <begin position="208"/>
        <end position="277"/>
    </location>
</feature>
<dbReference type="GO" id="GO:0006508">
    <property type="term" value="P:proteolysis"/>
    <property type="evidence" value="ECO:0007669"/>
    <property type="project" value="UniProtKB-KW"/>
</dbReference>
<name>A0A853G7E6_9GAMM</name>
<dbReference type="InterPro" id="IPR001478">
    <property type="entry name" value="PDZ"/>
</dbReference>
<evidence type="ECO:0000256" key="9">
    <source>
        <dbReference type="ARBA" id="ARBA00023049"/>
    </source>
</evidence>
<keyword evidence="11" id="KW-0479">Metal-binding</keyword>
<dbReference type="CDD" id="cd06163">
    <property type="entry name" value="S2P-M50_PDZ_RseP-like"/>
    <property type="match status" value="1"/>
</dbReference>
<keyword evidence="7 11" id="KW-0862">Zinc</keyword>
<feature type="transmembrane region" description="Helical" evidence="11">
    <location>
        <begin position="104"/>
        <end position="125"/>
    </location>
</feature>
<evidence type="ECO:0000259" key="12">
    <source>
        <dbReference type="SMART" id="SM00228"/>
    </source>
</evidence>
<sequence length="445" mass="49641">MVFIYALGFFLITISILTTVHELGHFLVAKKLNVKVLRFSIGFGKVLTSFKYGETQYTLCAFPLGGFIKMLDENETSVETSEKHRAFNQQNVYTRIMITVAGPIANFLLAIILYTVVFTIGVIGIKPIVGTLETPSIAQQSGIQKGDQLLSINGILTPTISEFSMSFIQLLNETPLYINVISDTLNFKKLKINLSGDFLSNPEQGIDRYLGFKFAMPKLEAIIDQVIPNSAASIAGLQINDKILSENHTHINSWYDFVNTVQNNPNKKINLQVERNGNIVHIVLIPKIEHGLVKAGVNVLIPDNYLDEWFVLIKKDIFNAFIEANNKVYQLILFNLRMIKKIIMGKVSLNQISGPISIANHAGKSAQVGFVTFLSFLAIISIGLGLLNLLPIPLLDGGYLFFYLIELIKGSAINRSFQQFLTKFGLFVIILITVVALYNDLSRLF</sequence>
<evidence type="ECO:0000256" key="6">
    <source>
        <dbReference type="ARBA" id="ARBA00022801"/>
    </source>
</evidence>
<dbReference type="CDD" id="cd23081">
    <property type="entry name" value="cpPDZ_EcRseP-like"/>
    <property type="match status" value="1"/>
</dbReference>
<dbReference type="InterPro" id="IPR004387">
    <property type="entry name" value="Pept_M50_Zn"/>
</dbReference>
<evidence type="ECO:0000256" key="5">
    <source>
        <dbReference type="ARBA" id="ARBA00022692"/>
    </source>
</evidence>
<comment type="subcellular location">
    <subcellularLocation>
        <location evidence="2">Membrane</location>
        <topology evidence="2">Multi-pass membrane protein</topology>
    </subcellularLocation>
</comment>
<dbReference type="SUPFAM" id="SSF50156">
    <property type="entry name" value="PDZ domain-like"/>
    <property type="match status" value="2"/>
</dbReference>
<evidence type="ECO:0000256" key="11">
    <source>
        <dbReference type="RuleBase" id="RU362031"/>
    </source>
</evidence>
<keyword evidence="5 11" id="KW-0812">Transmembrane</keyword>
<dbReference type="InterPro" id="IPR008915">
    <property type="entry name" value="Peptidase_M50"/>
</dbReference>
<dbReference type="Gene3D" id="2.30.42.10">
    <property type="match status" value="2"/>
</dbReference>
<keyword evidence="9 11" id="KW-0482">Metalloprotease</keyword>
<dbReference type="AlphaFoldDB" id="A0A853G7E6"/>
<evidence type="ECO:0000256" key="4">
    <source>
        <dbReference type="ARBA" id="ARBA00022670"/>
    </source>
</evidence>
<dbReference type="EMBL" id="JACCHU010000001">
    <property type="protein sequence ID" value="NYT52199.1"/>
    <property type="molecule type" value="Genomic_DNA"/>
</dbReference>
<comment type="caution">
    <text evidence="13">The sequence shown here is derived from an EMBL/GenBank/DDBJ whole genome shotgun (WGS) entry which is preliminary data.</text>
</comment>
<dbReference type="PANTHER" id="PTHR42837">
    <property type="entry name" value="REGULATOR OF SIGMA-E PROTEASE RSEP"/>
    <property type="match status" value="1"/>
</dbReference>
<feature type="transmembrane region" description="Helical" evidence="11">
    <location>
        <begin position="420"/>
        <end position="438"/>
    </location>
</feature>
<organism evidence="13 14">
    <name type="scientific">Candidatus Vesicomyosocius endoextente</name>
    <dbReference type="NCBI Taxonomy" id="2738853"/>
    <lineage>
        <taxon>Bacteria</taxon>
        <taxon>Pseudomonadati</taxon>
        <taxon>Pseudomonadota</taxon>
        <taxon>Gammaproteobacteria</taxon>
        <taxon>Candidatus Pseudothioglobaceae</taxon>
        <taxon>Candidatus Vesicomyidisocius</taxon>
    </lineage>
</organism>
<evidence type="ECO:0000256" key="10">
    <source>
        <dbReference type="ARBA" id="ARBA00023136"/>
    </source>
</evidence>
<accession>A0A853G7E6</accession>
<keyword evidence="4 13" id="KW-0645">Protease</keyword>
<protein>
    <recommendedName>
        <fullName evidence="11">Zinc metalloprotease</fullName>
        <ecNumber evidence="11">3.4.24.-</ecNumber>
    </recommendedName>
</protein>
<dbReference type="InterPro" id="IPR036034">
    <property type="entry name" value="PDZ_sf"/>
</dbReference>